<evidence type="ECO:0000256" key="3">
    <source>
        <dbReference type="ARBA" id="ARBA00004679"/>
    </source>
</evidence>
<comment type="function">
    <text evidence="10">Catalyzes the phosphorylation of D-fructose 6-phosphate to fructose 1,6-bisphosphate by ATP, the first committing step of glycolysis.</text>
</comment>
<dbReference type="GO" id="GO:0048029">
    <property type="term" value="F:monosaccharide binding"/>
    <property type="evidence" value="ECO:0007669"/>
    <property type="project" value="TreeGrafter"/>
</dbReference>
<dbReference type="InterPro" id="IPR012829">
    <property type="entry name" value="Phosphofructokinase_III"/>
</dbReference>
<feature type="binding site" description="in other chain" evidence="10">
    <location>
        <begin position="289"/>
        <end position="292"/>
    </location>
    <ligand>
        <name>substrate</name>
        <note>ligand shared between dimeric partners</note>
    </ligand>
</feature>
<feature type="binding site" evidence="10">
    <location>
        <position position="283"/>
    </location>
    <ligand>
        <name>substrate</name>
        <note>ligand shared between dimeric partners</note>
    </ligand>
</feature>
<comment type="pathway">
    <text evidence="3 10">Carbohydrate degradation; glycolysis; D-glyceraldehyde 3-phosphate and glycerone phosphate from D-glucose: step 3/4.</text>
</comment>
<dbReference type="GO" id="GO:0061621">
    <property type="term" value="P:canonical glycolysis"/>
    <property type="evidence" value="ECO:0007669"/>
    <property type="project" value="TreeGrafter"/>
</dbReference>
<keyword evidence="10" id="KW-0547">Nucleotide-binding</keyword>
<dbReference type="GO" id="GO:0005524">
    <property type="term" value="F:ATP binding"/>
    <property type="evidence" value="ECO:0007669"/>
    <property type="project" value="UniProtKB-KW"/>
</dbReference>
<feature type="site" description="Important for substrate specificity; cannot use PPi as phosphoryl donor" evidence="10">
    <location>
        <position position="121"/>
    </location>
</feature>
<reference evidence="12 14" key="1">
    <citation type="submission" date="2016-01" db="EMBL/GenBank/DDBJ databases">
        <title>Genome sequence of Oerskovia enterophila VJag, an agar and cellulose degrading bacterium.</title>
        <authorList>
            <person name="Poehlein A."/>
            <person name="Jag V."/>
            <person name="Bengelsdorf F."/>
            <person name="Duerre P."/>
            <person name="Daniel R."/>
        </authorList>
    </citation>
    <scope>NUCLEOTIDE SEQUENCE [LARGE SCALE GENOMIC DNA]</scope>
    <source>
        <strain evidence="12 14">VJag</strain>
    </source>
</reference>
<evidence type="ECO:0000256" key="7">
    <source>
        <dbReference type="ARBA" id="ARBA00022777"/>
    </source>
</evidence>
<accession>A0A163R738</accession>
<keyword evidence="7 10" id="KW-0418">Kinase</keyword>
<dbReference type="PANTHER" id="PTHR13697">
    <property type="entry name" value="PHOSPHOFRUCTOKINASE"/>
    <property type="match status" value="1"/>
</dbReference>
<feature type="binding site" description="in other chain" evidence="10">
    <location>
        <begin position="142"/>
        <end position="144"/>
    </location>
    <ligand>
        <name>substrate</name>
        <note>ligand shared between dimeric partners</note>
    </ligand>
</feature>
<dbReference type="GO" id="GO:0003872">
    <property type="term" value="F:6-phosphofructokinase activity"/>
    <property type="evidence" value="ECO:0007669"/>
    <property type="project" value="UniProtKB-UniRule"/>
</dbReference>
<comment type="similarity">
    <text evidence="10">Belongs to the phosphofructokinase type A (PFKA) family. Mixed-substrate PFK group III subfamily.</text>
</comment>
<evidence type="ECO:0000256" key="5">
    <source>
        <dbReference type="ARBA" id="ARBA00022679"/>
    </source>
</evidence>
<feature type="binding site" description="in other chain" evidence="10">
    <location>
        <begin position="186"/>
        <end position="188"/>
    </location>
    <ligand>
        <name>substrate</name>
        <note>ligand shared between dimeric partners</note>
    </ligand>
</feature>
<dbReference type="EMBL" id="MAQA01000003">
    <property type="protein sequence ID" value="OCI32759.1"/>
    <property type="molecule type" value="Genomic_DNA"/>
</dbReference>
<organism evidence="12 14">
    <name type="scientific">Oerskovia enterophila</name>
    <dbReference type="NCBI Taxonomy" id="43678"/>
    <lineage>
        <taxon>Bacteria</taxon>
        <taxon>Bacillati</taxon>
        <taxon>Actinomycetota</taxon>
        <taxon>Actinomycetes</taxon>
        <taxon>Micrococcales</taxon>
        <taxon>Cellulomonadaceae</taxon>
        <taxon>Oerskovia</taxon>
    </lineage>
</organism>
<evidence type="ECO:0000256" key="4">
    <source>
        <dbReference type="ARBA" id="ARBA00022490"/>
    </source>
</evidence>
<gene>
    <name evidence="12" type="primary">pfp_2</name>
    <name evidence="10" type="synonym">pfkA</name>
    <name evidence="13" type="synonym">pfp_1</name>
    <name evidence="13" type="ORF">OERS_03500</name>
    <name evidence="12" type="ORF">OJAG_24920</name>
</gene>
<evidence type="ECO:0000313" key="12">
    <source>
        <dbReference type="EMBL" id="KZM34911.1"/>
    </source>
</evidence>
<keyword evidence="6 10" id="KW-0479">Metal-binding</keyword>
<comment type="caution">
    <text evidence="12">The sequence shown here is derived from an EMBL/GenBank/DDBJ whole genome shotgun (WGS) entry which is preliminary data.</text>
</comment>
<dbReference type="GO" id="GO:0005945">
    <property type="term" value="C:6-phosphofructokinase complex"/>
    <property type="evidence" value="ECO:0007669"/>
    <property type="project" value="TreeGrafter"/>
</dbReference>
<feature type="binding site" evidence="10">
    <location>
        <position position="27"/>
    </location>
    <ligand>
        <name>ATP</name>
        <dbReference type="ChEBI" id="CHEBI:30616"/>
    </ligand>
</feature>
<name>A0A163R738_9CELL</name>
<feature type="binding site" description="in other chain" evidence="10">
    <location>
        <position position="239"/>
    </location>
    <ligand>
        <name>substrate</name>
        <note>ligand shared between dimeric partners</note>
    </ligand>
</feature>
<keyword evidence="15" id="KW-1185">Reference proteome</keyword>
<reference evidence="13 15" key="2">
    <citation type="submission" date="2016-06" db="EMBL/GenBank/DDBJ databases">
        <title>Genome sequence of Oerskovia enterophila DSM 43852.</title>
        <authorList>
            <person name="Poehlein A."/>
            <person name="Jag V."/>
            <person name="Bengelsdorf F.R."/>
            <person name="Daniel R."/>
            <person name="Duerre P."/>
        </authorList>
    </citation>
    <scope>NUCLEOTIDE SEQUENCE [LARGE SCALE GENOMIC DNA]</scope>
    <source>
        <strain evidence="13 15">DSM 43852</strain>
    </source>
</reference>
<dbReference type="Proteomes" id="UP000093412">
    <property type="component" value="Unassembled WGS sequence"/>
</dbReference>
<dbReference type="Gene3D" id="3.40.50.450">
    <property type="match status" value="1"/>
</dbReference>
<evidence type="ECO:0000256" key="6">
    <source>
        <dbReference type="ARBA" id="ARBA00022723"/>
    </source>
</evidence>
<evidence type="ECO:0000256" key="2">
    <source>
        <dbReference type="ARBA" id="ARBA00004496"/>
    </source>
</evidence>
<dbReference type="InterPro" id="IPR035966">
    <property type="entry name" value="PKF_sf"/>
</dbReference>
<dbReference type="GO" id="GO:0006002">
    <property type="term" value="P:fructose 6-phosphate metabolic process"/>
    <property type="evidence" value="ECO:0007669"/>
    <property type="project" value="InterPro"/>
</dbReference>
<dbReference type="AlphaFoldDB" id="A0A163R738"/>
<dbReference type="GO" id="GO:0070095">
    <property type="term" value="F:fructose-6-phosphate binding"/>
    <property type="evidence" value="ECO:0007669"/>
    <property type="project" value="TreeGrafter"/>
</dbReference>
<keyword evidence="4 10" id="KW-0963">Cytoplasm</keyword>
<dbReference type="GO" id="GO:0046872">
    <property type="term" value="F:metal ion binding"/>
    <property type="evidence" value="ECO:0007669"/>
    <property type="project" value="UniProtKB-KW"/>
</dbReference>
<dbReference type="InterPro" id="IPR000023">
    <property type="entry name" value="Phosphofructokinase_dom"/>
</dbReference>
<evidence type="ECO:0000256" key="1">
    <source>
        <dbReference type="ARBA" id="ARBA00001946"/>
    </source>
</evidence>
<evidence type="ECO:0000256" key="10">
    <source>
        <dbReference type="HAMAP-Rule" id="MF_01976"/>
    </source>
</evidence>
<dbReference type="EMBL" id="LRIE01000076">
    <property type="protein sequence ID" value="KZM34911.1"/>
    <property type="molecule type" value="Genomic_DNA"/>
</dbReference>
<dbReference type="FunFam" id="3.40.50.460:FF:000002">
    <property type="entry name" value="ATP-dependent 6-phosphofructokinase"/>
    <property type="match status" value="1"/>
</dbReference>
<keyword evidence="9 10" id="KW-0324">Glycolysis</keyword>
<dbReference type="SUPFAM" id="SSF53784">
    <property type="entry name" value="Phosphofructokinase"/>
    <property type="match status" value="1"/>
</dbReference>
<evidence type="ECO:0000313" key="14">
    <source>
        <dbReference type="Proteomes" id="UP000076447"/>
    </source>
</evidence>
<dbReference type="PATRIC" id="fig|43678.3.peg.2604"/>
<dbReference type="GO" id="GO:0016208">
    <property type="term" value="F:AMP binding"/>
    <property type="evidence" value="ECO:0007669"/>
    <property type="project" value="TreeGrafter"/>
</dbReference>
<dbReference type="GO" id="GO:0042802">
    <property type="term" value="F:identical protein binding"/>
    <property type="evidence" value="ECO:0007669"/>
    <property type="project" value="TreeGrafter"/>
</dbReference>
<feature type="binding site" evidence="10">
    <location>
        <position position="120"/>
    </location>
    <ligand>
        <name>Mg(2+)</name>
        <dbReference type="ChEBI" id="CHEBI:18420"/>
        <note>catalytic</note>
    </ligand>
</feature>
<dbReference type="PANTHER" id="PTHR13697:SF52">
    <property type="entry name" value="ATP-DEPENDENT 6-PHOSPHOFRUCTOKINASE 3"/>
    <property type="match status" value="1"/>
</dbReference>
<comment type="cofactor">
    <cofactor evidence="1 10">
        <name>Mg(2+)</name>
        <dbReference type="ChEBI" id="CHEBI:18420"/>
    </cofactor>
</comment>
<feature type="binding site" evidence="10">
    <location>
        <position position="179"/>
    </location>
    <ligand>
        <name>substrate</name>
        <note>ligand shared between dimeric partners</note>
    </ligand>
</feature>
<evidence type="ECO:0000259" key="11">
    <source>
        <dbReference type="Pfam" id="PF00365"/>
    </source>
</evidence>
<keyword evidence="5 10" id="KW-0808">Transferase</keyword>
<comment type="catalytic activity">
    <reaction evidence="10">
        <text>beta-D-fructose 6-phosphate + ATP = beta-D-fructose 1,6-bisphosphate + ADP + H(+)</text>
        <dbReference type="Rhea" id="RHEA:16109"/>
        <dbReference type="ChEBI" id="CHEBI:15378"/>
        <dbReference type="ChEBI" id="CHEBI:30616"/>
        <dbReference type="ChEBI" id="CHEBI:32966"/>
        <dbReference type="ChEBI" id="CHEBI:57634"/>
        <dbReference type="ChEBI" id="CHEBI:456216"/>
        <dbReference type="EC" id="2.7.1.11"/>
    </reaction>
</comment>
<feature type="active site" description="Proton acceptor" evidence="10">
    <location>
        <position position="144"/>
    </location>
</feature>
<dbReference type="InterPro" id="IPR015912">
    <property type="entry name" value="Phosphofructokinase_CS"/>
</dbReference>
<dbReference type="NCBIfam" id="NF002872">
    <property type="entry name" value="PRK03202.1"/>
    <property type="match status" value="1"/>
</dbReference>
<dbReference type="PIRSF" id="PIRSF000532">
    <property type="entry name" value="ATP_PFK_prok"/>
    <property type="match status" value="1"/>
</dbReference>
<dbReference type="PROSITE" id="PS00433">
    <property type="entry name" value="PHOSPHOFRUCTOKINASE"/>
    <property type="match status" value="1"/>
</dbReference>
<evidence type="ECO:0000256" key="8">
    <source>
        <dbReference type="ARBA" id="ARBA00022842"/>
    </source>
</evidence>
<feature type="domain" description="Phosphofructokinase" evidence="11">
    <location>
        <begin position="19"/>
        <end position="315"/>
    </location>
</feature>
<comment type="subunit">
    <text evidence="10">Homodimer or homotetramer.</text>
</comment>
<dbReference type="HAMAP" id="MF_01976">
    <property type="entry name" value="Phosphofructokinase_III"/>
    <property type="match status" value="1"/>
</dbReference>
<feature type="binding site" evidence="10">
    <location>
        <begin position="119"/>
        <end position="122"/>
    </location>
    <ligand>
        <name>ATP</name>
        <dbReference type="ChEBI" id="CHEBI:30616"/>
    </ligand>
</feature>
<dbReference type="InterPro" id="IPR022953">
    <property type="entry name" value="ATP_PFK"/>
</dbReference>
<dbReference type="UniPathway" id="UPA00109">
    <property type="reaction ID" value="UER00182"/>
</dbReference>
<dbReference type="InterPro" id="IPR012003">
    <property type="entry name" value="ATP_PFK_prok-type"/>
</dbReference>
<dbReference type="Pfam" id="PF00365">
    <property type="entry name" value="PFK"/>
    <property type="match status" value="1"/>
</dbReference>
<dbReference type="PRINTS" id="PR00476">
    <property type="entry name" value="PHFRCTKINASE"/>
</dbReference>
<proteinExistence type="inferred from homology"/>
<evidence type="ECO:0000313" key="15">
    <source>
        <dbReference type="Proteomes" id="UP000093412"/>
    </source>
</evidence>
<keyword evidence="10" id="KW-0067">ATP-binding</keyword>
<dbReference type="GO" id="GO:0047334">
    <property type="term" value="F:diphosphate-fructose-6-phosphate 1-phosphotransferase activity"/>
    <property type="evidence" value="ECO:0007669"/>
    <property type="project" value="InterPro"/>
</dbReference>
<keyword evidence="8 10" id="KW-0460">Magnesium</keyword>
<dbReference type="EC" id="2.7.1.11" evidence="10"/>
<comment type="caution">
    <text evidence="10">Lacks conserved residue(s) required for the propagation of feature annotation.</text>
</comment>
<evidence type="ECO:0000313" key="13">
    <source>
        <dbReference type="EMBL" id="OCI32759.1"/>
    </source>
</evidence>
<dbReference type="Proteomes" id="UP000076447">
    <property type="component" value="Unassembled WGS sequence"/>
</dbReference>
<dbReference type="GO" id="GO:0030388">
    <property type="term" value="P:fructose 1,6-bisphosphate metabolic process"/>
    <property type="evidence" value="ECO:0007669"/>
    <property type="project" value="TreeGrafter"/>
</dbReference>
<dbReference type="Gene3D" id="3.40.50.460">
    <property type="entry name" value="Phosphofructokinase domain"/>
    <property type="match status" value="1"/>
</dbReference>
<sequence length="358" mass="37744">MALVRLPTITHHETRFELRIGLLTGGGDCPGLNAAIRAVVKQGMGEYGHTIIGFRNGWKGVVDGDIIPLGRQDIRNVLPVGGTLLGTARFHPHASDGGIDAVLATVEAERLDAMICIGGDGTLHAASKVADAGVNIVAIPKTIDNDVEGTDLSIGFHTAVNIATEAIDRVHTTAESHNRVMVVEVMGRHAGWIAVNAGIAGGAEVVLAPEDPFDMDAIEKFLRHRHRAHANFSIVVVAEGAVPREGSSMNFTQELGKYGEIIAGSIGERVSAEIAKRTGFDTRLTVLGHVQRGGEPTPTDRILGSRFGVAAVDAVSRGESKVMTALRGESVVLVPLDEIAGKVKHVPAELLRVAHALS</sequence>
<protein>
    <recommendedName>
        <fullName evidence="10">ATP-dependent 6-phosphofructokinase</fullName>
        <shortName evidence="10">ATP-PFK</shortName>
        <shortName evidence="10">Phosphofructokinase</shortName>
        <ecNumber evidence="10">2.7.1.11</ecNumber>
    </recommendedName>
    <alternativeName>
        <fullName evidence="10">Phosphohexokinase</fullName>
    </alternativeName>
</protein>
<dbReference type="STRING" id="43678.OJAG_24920"/>
<feature type="binding site" evidence="10">
    <location>
        <begin position="89"/>
        <end position="90"/>
    </location>
    <ligand>
        <name>ATP</name>
        <dbReference type="ChEBI" id="CHEBI:30616"/>
    </ligand>
</feature>
<evidence type="ECO:0000256" key="9">
    <source>
        <dbReference type="ARBA" id="ARBA00023152"/>
    </source>
</evidence>
<comment type="subcellular location">
    <subcellularLocation>
        <location evidence="2 10">Cytoplasm</location>
    </subcellularLocation>
</comment>